<gene>
    <name evidence="2" type="ORF">JTJ23_13005</name>
</gene>
<name>A0A938Z7V0_9FIRM</name>
<evidence type="ECO:0000313" key="3">
    <source>
        <dbReference type="Proteomes" id="UP000737612"/>
    </source>
</evidence>
<dbReference type="EMBL" id="JAFHBD010000065">
    <property type="protein sequence ID" value="MBN2954475.1"/>
    <property type="molecule type" value="Genomic_DNA"/>
</dbReference>
<protein>
    <submittedName>
        <fullName evidence="2">Uncharacterized protein</fullName>
    </submittedName>
</protein>
<evidence type="ECO:0000313" key="2">
    <source>
        <dbReference type="EMBL" id="MBN2954475.1"/>
    </source>
</evidence>
<keyword evidence="1" id="KW-0812">Transmembrane</keyword>
<comment type="caution">
    <text evidence="2">The sequence shown here is derived from an EMBL/GenBank/DDBJ whole genome shotgun (WGS) entry which is preliminary data.</text>
</comment>
<accession>A0A938Z7V0</accession>
<organism evidence="2 3">
    <name type="scientific">Fusicatenibacter saccharivorans</name>
    <dbReference type="NCBI Taxonomy" id="1150298"/>
    <lineage>
        <taxon>Bacteria</taxon>
        <taxon>Bacillati</taxon>
        <taxon>Bacillota</taxon>
        <taxon>Clostridia</taxon>
        <taxon>Lachnospirales</taxon>
        <taxon>Lachnospiraceae</taxon>
        <taxon>Fusicatenibacter</taxon>
    </lineage>
</organism>
<keyword evidence="1" id="KW-1133">Transmembrane helix</keyword>
<dbReference type="AlphaFoldDB" id="A0A938Z7V0"/>
<sequence>MIKQETMFSDTGGELNSLRPDKTELEKLLAVKRSIFTEMAACERVRRSAMENYCRKGDEESKVMYAYFDGAFHTIWNLIKENHLEVEYHEFVRARQRAEREEDDKGMVPGGPAPGKERKMSYKMLWEDLKESMEECLLTVDGEEKYVKLSTLLKMMNEQEEAAGGKKWYNGEIGYDIPITIVGVIGALLMGAGLFALVLQVYGL</sequence>
<reference evidence="2" key="1">
    <citation type="submission" date="2021-02" db="EMBL/GenBank/DDBJ databases">
        <title>Metagenome-assembled genomes from human diarrheal sample B26.</title>
        <authorList>
            <person name="Ateba T.P."/>
            <person name="Alayande K.A."/>
            <person name="Mwanza M."/>
        </authorList>
    </citation>
    <scope>NUCLEOTIDE SEQUENCE</scope>
    <source>
        <strain evidence="2">06WH</strain>
    </source>
</reference>
<keyword evidence="1" id="KW-0472">Membrane</keyword>
<feature type="transmembrane region" description="Helical" evidence="1">
    <location>
        <begin position="177"/>
        <end position="202"/>
    </location>
</feature>
<dbReference type="Proteomes" id="UP000737612">
    <property type="component" value="Unassembled WGS sequence"/>
</dbReference>
<evidence type="ECO:0000256" key="1">
    <source>
        <dbReference type="SAM" id="Phobius"/>
    </source>
</evidence>
<proteinExistence type="predicted"/>